<name>A0A1Y4LCZ3_9FIRM</name>
<organism evidence="3 4">
    <name type="scientific">Butyricicoccus pullicaecorum</name>
    <dbReference type="NCBI Taxonomy" id="501571"/>
    <lineage>
        <taxon>Bacteria</taxon>
        <taxon>Bacillati</taxon>
        <taxon>Bacillota</taxon>
        <taxon>Clostridia</taxon>
        <taxon>Eubacteriales</taxon>
        <taxon>Butyricicoccaceae</taxon>
        <taxon>Butyricicoccus</taxon>
    </lineage>
</organism>
<dbReference type="PANTHER" id="PTHR46558">
    <property type="entry name" value="TRACRIPTIONAL REGULATORY PROTEIN-RELATED-RELATED"/>
    <property type="match status" value="1"/>
</dbReference>
<dbReference type="AlphaFoldDB" id="A0A1Y4LCZ3"/>
<dbReference type="PANTHER" id="PTHR46558:SF11">
    <property type="entry name" value="HTH-TYPE TRANSCRIPTIONAL REGULATOR XRE"/>
    <property type="match status" value="1"/>
</dbReference>
<protein>
    <submittedName>
        <fullName evidence="3">Transcriptional regulator</fullName>
    </submittedName>
</protein>
<proteinExistence type="predicted"/>
<dbReference type="SUPFAM" id="SSF47413">
    <property type="entry name" value="lambda repressor-like DNA-binding domains"/>
    <property type="match status" value="1"/>
</dbReference>
<gene>
    <name evidence="3" type="ORF">B5F17_10750</name>
</gene>
<dbReference type="InterPro" id="IPR010982">
    <property type="entry name" value="Lambda_DNA-bd_dom_sf"/>
</dbReference>
<dbReference type="SMART" id="SM00530">
    <property type="entry name" value="HTH_XRE"/>
    <property type="match status" value="1"/>
</dbReference>
<dbReference type="Proteomes" id="UP000195897">
    <property type="component" value="Unassembled WGS sequence"/>
</dbReference>
<dbReference type="CDD" id="cd00093">
    <property type="entry name" value="HTH_XRE"/>
    <property type="match status" value="1"/>
</dbReference>
<dbReference type="RefSeq" id="WP_016148220.1">
    <property type="nucleotide sequence ID" value="NZ_CABKSA010000002.1"/>
</dbReference>
<feature type="domain" description="HTH cro/C1-type" evidence="2">
    <location>
        <begin position="6"/>
        <end position="60"/>
    </location>
</feature>
<dbReference type="Gene3D" id="1.10.260.40">
    <property type="entry name" value="lambda repressor-like DNA-binding domains"/>
    <property type="match status" value="1"/>
</dbReference>
<dbReference type="GO" id="GO:0003677">
    <property type="term" value="F:DNA binding"/>
    <property type="evidence" value="ECO:0007669"/>
    <property type="project" value="UniProtKB-KW"/>
</dbReference>
<accession>A0A1Y4LCZ3</accession>
<comment type="caution">
    <text evidence="3">The sequence shown here is derived from an EMBL/GenBank/DDBJ whole genome shotgun (WGS) entry which is preliminary data.</text>
</comment>
<dbReference type="Pfam" id="PF01381">
    <property type="entry name" value="HTH_3"/>
    <property type="match status" value="1"/>
</dbReference>
<dbReference type="InterPro" id="IPR001387">
    <property type="entry name" value="Cro/C1-type_HTH"/>
</dbReference>
<evidence type="ECO:0000256" key="1">
    <source>
        <dbReference type="ARBA" id="ARBA00023125"/>
    </source>
</evidence>
<sequence length="89" mass="10622">MYPNRIKELREDRDITQREVAEYLQVAQNTYCNYENGVREIPIELLIRLSRFYKVNVEYLLGLTDQAAMLPPSKTFHSRHSMFSKEPKK</sequence>
<dbReference type="PROSITE" id="PS50943">
    <property type="entry name" value="HTH_CROC1"/>
    <property type="match status" value="1"/>
</dbReference>
<evidence type="ECO:0000313" key="4">
    <source>
        <dbReference type="Proteomes" id="UP000195897"/>
    </source>
</evidence>
<dbReference type="EMBL" id="NFKK01000014">
    <property type="protein sequence ID" value="OUP51972.1"/>
    <property type="molecule type" value="Genomic_DNA"/>
</dbReference>
<keyword evidence="1" id="KW-0238">DNA-binding</keyword>
<reference evidence="4" key="1">
    <citation type="submission" date="2017-04" db="EMBL/GenBank/DDBJ databases">
        <title>Function of individual gut microbiota members based on whole genome sequencing of pure cultures obtained from chicken caecum.</title>
        <authorList>
            <person name="Medvecky M."/>
            <person name="Cejkova D."/>
            <person name="Polansky O."/>
            <person name="Karasova D."/>
            <person name="Kubasova T."/>
            <person name="Cizek A."/>
            <person name="Rychlik I."/>
        </authorList>
    </citation>
    <scope>NUCLEOTIDE SEQUENCE [LARGE SCALE GENOMIC DNA]</scope>
    <source>
        <strain evidence="4">An180</strain>
    </source>
</reference>
<evidence type="ECO:0000313" key="3">
    <source>
        <dbReference type="EMBL" id="OUP51972.1"/>
    </source>
</evidence>
<evidence type="ECO:0000259" key="2">
    <source>
        <dbReference type="PROSITE" id="PS50943"/>
    </source>
</evidence>